<sequence>MEWQGLVSVLVMTSLILPVCRGTIAPPQLVECSTDAENINGDTYSVECPAGCLGTLFSIYGTGTYTSDSSICRAAIHDGRLTDAGGVVTVVETSGLDSYQGSSQNEINSNSWGSWGSAFYFVDSPTPTP</sequence>
<dbReference type="InterPro" id="IPR004043">
    <property type="entry name" value="LCCL"/>
</dbReference>
<organism evidence="3 4">
    <name type="scientific">Branchiostoma floridae</name>
    <name type="common">Florida lancelet</name>
    <name type="synonym">Amphioxus</name>
    <dbReference type="NCBI Taxonomy" id="7739"/>
    <lineage>
        <taxon>Eukaryota</taxon>
        <taxon>Metazoa</taxon>
        <taxon>Chordata</taxon>
        <taxon>Cephalochordata</taxon>
        <taxon>Leptocardii</taxon>
        <taxon>Amphioxiformes</taxon>
        <taxon>Branchiostomatidae</taxon>
        <taxon>Branchiostoma</taxon>
    </lineage>
</organism>
<feature type="non-terminal residue" evidence="4">
    <location>
        <position position="129"/>
    </location>
</feature>
<dbReference type="Pfam" id="PF03815">
    <property type="entry name" value="LCCL"/>
    <property type="match status" value="1"/>
</dbReference>
<dbReference type="PANTHER" id="PTHR31331">
    <property type="entry name" value="LCCL DOMAIN PROTEIN (AFU_ORTHOLOGUE AFUA_5G08630)"/>
    <property type="match status" value="1"/>
</dbReference>
<dbReference type="SUPFAM" id="SSF69848">
    <property type="entry name" value="LCCL domain"/>
    <property type="match status" value="1"/>
</dbReference>
<keyword evidence="3" id="KW-1185">Reference proteome</keyword>
<feature type="domain" description="LCCL" evidence="2">
    <location>
        <begin position="26"/>
        <end position="119"/>
    </location>
</feature>
<accession>A0A9J7HUY1</accession>
<dbReference type="InterPro" id="IPR036609">
    <property type="entry name" value="LCCL_sf"/>
</dbReference>
<dbReference type="PROSITE" id="PS50820">
    <property type="entry name" value="LCCL"/>
    <property type="match status" value="1"/>
</dbReference>
<dbReference type="KEGG" id="bfo:118408025"/>
<reference evidence="4" key="1">
    <citation type="submission" date="2025-08" db="UniProtKB">
        <authorList>
            <consortium name="RefSeq"/>
        </authorList>
    </citation>
    <scope>IDENTIFICATION</scope>
    <source>
        <strain evidence="4">S238N-H82</strain>
        <tissue evidence="4">Testes</tissue>
    </source>
</reference>
<dbReference type="Gene3D" id="2.170.130.20">
    <property type="entry name" value="LCCL-like domain"/>
    <property type="match status" value="1"/>
</dbReference>
<keyword evidence="1" id="KW-0732">Signal</keyword>
<proteinExistence type="predicted"/>
<dbReference type="PANTHER" id="PTHR31331:SF1">
    <property type="entry name" value="CYSTEINE RICH SECRETORY PROTEIN LCCL DOMAIN CONTAINING 2"/>
    <property type="match status" value="1"/>
</dbReference>
<dbReference type="AlphaFoldDB" id="A0A9J7HUY1"/>
<dbReference type="SMART" id="SM00603">
    <property type="entry name" value="LCCL"/>
    <property type="match status" value="1"/>
</dbReference>
<evidence type="ECO:0000313" key="3">
    <source>
        <dbReference type="Proteomes" id="UP000001554"/>
    </source>
</evidence>
<dbReference type="RefSeq" id="XP_035664529.1">
    <property type="nucleotide sequence ID" value="XM_035808636.1"/>
</dbReference>
<evidence type="ECO:0000259" key="2">
    <source>
        <dbReference type="PROSITE" id="PS50820"/>
    </source>
</evidence>
<evidence type="ECO:0000313" key="4">
    <source>
        <dbReference type="RefSeq" id="XP_035664529.1"/>
    </source>
</evidence>
<evidence type="ECO:0000256" key="1">
    <source>
        <dbReference type="SAM" id="SignalP"/>
    </source>
</evidence>
<dbReference type="OrthoDB" id="10070753at2759"/>
<dbReference type="Proteomes" id="UP000001554">
    <property type="component" value="Unplaced"/>
</dbReference>
<gene>
    <name evidence="4" type="primary">LOC118408025</name>
</gene>
<dbReference type="GeneID" id="118408025"/>
<name>A0A9J7HUY1_BRAFL</name>
<feature type="chain" id="PRO_5039915257" evidence="1">
    <location>
        <begin position="23"/>
        <end position="129"/>
    </location>
</feature>
<protein>
    <submittedName>
        <fullName evidence="4">Vitrin-like</fullName>
    </submittedName>
</protein>
<dbReference type="InterPro" id="IPR051957">
    <property type="entry name" value="CRISP-LCCL_domain"/>
</dbReference>
<feature type="signal peptide" evidence="1">
    <location>
        <begin position="1"/>
        <end position="22"/>
    </location>
</feature>